<evidence type="ECO:0000256" key="14">
    <source>
        <dbReference type="HAMAP-Rule" id="MF_00046"/>
    </source>
</evidence>
<dbReference type="Pfam" id="PF01225">
    <property type="entry name" value="Mur_ligase"/>
    <property type="match status" value="1"/>
</dbReference>
<keyword evidence="11 14" id="KW-0131">Cell cycle</keyword>
<feature type="transmembrane region" description="Helical" evidence="15">
    <location>
        <begin position="6"/>
        <end position="27"/>
    </location>
</feature>
<dbReference type="InterPro" id="IPR013221">
    <property type="entry name" value="Mur_ligase_cen"/>
</dbReference>
<dbReference type="InterPro" id="IPR036565">
    <property type="entry name" value="Mur-like_cat_sf"/>
</dbReference>
<comment type="catalytic activity">
    <reaction evidence="13 14">
        <text>UDP-N-acetyl-alpha-D-muramate + L-alanine + ATP = UDP-N-acetyl-alpha-D-muramoyl-L-alanine + ADP + phosphate + H(+)</text>
        <dbReference type="Rhea" id="RHEA:23372"/>
        <dbReference type="ChEBI" id="CHEBI:15378"/>
        <dbReference type="ChEBI" id="CHEBI:30616"/>
        <dbReference type="ChEBI" id="CHEBI:43474"/>
        <dbReference type="ChEBI" id="CHEBI:57972"/>
        <dbReference type="ChEBI" id="CHEBI:70757"/>
        <dbReference type="ChEBI" id="CHEBI:83898"/>
        <dbReference type="ChEBI" id="CHEBI:456216"/>
        <dbReference type="EC" id="6.3.2.8"/>
    </reaction>
</comment>
<dbReference type="RefSeq" id="WP_044545494.1">
    <property type="nucleotide sequence ID" value="NZ_CDRH01000264.1"/>
</dbReference>
<evidence type="ECO:0000256" key="13">
    <source>
        <dbReference type="ARBA" id="ARBA00047833"/>
    </source>
</evidence>
<comment type="pathway">
    <text evidence="2 14">Cell wall biogenesis; peptidoglycan biosynthesis.</text>
</comment>
<dbReference type="EC" id="6.3.2.8" evidence="3 14"/>
<comment type="similarity">
    <text evidence="14">Belongs to the MurCDEF family.</text>
</comment>
<evidence type="ECO:0000313" key="19">
    <source>
        <dbReference type="EMBL" id="CUN03095.1"/>
    </source>
</evidence>
<evidence type="ECO:0000259" key="18">
    <source>
        <dbReference type="Pfam" id="PF08245"/>
    </source>
</evidence>
<evidence type="ECO:0000256" key="10">
    <source>
        <dbReference type="ARBA" id="ARBA00022984"/>
    </source>
</evidence>
<sequence>MDINKVTAVYFVGAGGIGMSALIRYFLAKGKRVGGYDKTPSDLTEELKKEGADIHYEDNVALIGEAFKSPDDTLVVYTPAVPESHTELTYFRAHDFEVMKRARVLGEITKSSRGLCVAGTHGKTTTSSMLAHLLKQSPVDCNAFLGGILKNYESNLMLSDTSDFTVIEADEFDRSFHWLTPYMAVITSADPDHLDIYGTAEAYRESFEKFTSLIRPDGCLLIKKGINVTPRLQEGVKEYTYSVTEIADFYAENIRICDGNITFDFVGPEIRIPDVELGVPVKVNIENGVAAMAIAWLNGVKPEDLKKGIATFAGPRRRFDFHLKTDQVVLIDDYAHHPAELRQSILSVKELYAGRKVTGIFQPHLYTRTRDFAGDFAASLSLLDELILLDIYPAREEPIPGVSSRIIFDKVTIPSKTLCKKEELLDVVAAGKYEVVLMVGAGNIDRLVEPVKEILCKQIRKP</sequence>
<keyword evidence="9 14" id="KW-0133">Cell shape</keyword>
<dbReference type="Pfam" id="PF02875">
    <property type="entry name" value="Mur_ligase_C"/>
    <property type="match status" value="1"/>
</dbReference>
<feature type="binding site" evidence="14">
    <location>
        <begin position="119"/>
        <end position="125"/>
    </location>
    <ligand>
        <name>ATP</name>
        <dbReference type="ChEBI" id="CHEBI:30616"/>
    </ligand>
</feature>
<evidence type="ECO:0000256" key="4">
    <source>
        <dbReference type="ARBA" id="ARBA00022490"/>
    </source>
</evidence>
<evidence type="ECO:0000256" key="15">
    <source>
        <dbReference type="SAM" id="Phobius"/>
    </source>
</evidence>
<evidence type="ECO:0000256" key="12">
    <source>
        <dbReference type="ARBA" id="ARBA00023316"/>
    </source>
</evidence>
<feature type="domain" description="Mur ligase central" evidence="18">
    <location>
        <begin position="117"/>
        <end position="295"/>
    </location>
</feature>
<protein>
    <recommendedName>
        <fullName evidence="3 14">UDP-N-acetylmuramate--L-alanine ligase</fullName>
        <ecNumber evidence="3 14">6.3.2.8</ecNumber>
    </recommendedName>
    <alternativeName>
        <fullName evidence="14">UDP-N-acetylmuramoyl-L-alanine synthetase</fullName>
    </alternativeName>
</protein>
<organism evidence="19 20">
    <name type="scientific">Parabacteroides distasonis</name>
    <dbReference type="NCBI Taxonomy" id="823"/>
    <lineage>
        <taxon>Bacteria</taxon>
        <taxon>Pseudomonadati</taxon>
        <taxon>Bacteroidota</taxon>
        <taxon>Bacteroidia</taxon>
        <taxon>Bacteroidales</taxon>
        <taxon>Tannerellaceae</taxon>
        <taxon>Parabacteroides</taxon>
    </lineage>
</organism>
<dbReference type="GO" id="GO:0071555">
    <property type="term" value="P:cell wall organization"/>
    <property type="evidence" value="ECO:0007669"/>
    <property type="project" value="UniProtKB-KW"/>
</dbReference>
<evidence type="ECO:0000256" key="6">
    <source>
        <dbReference type="ARBA" id="ARBA00022618"/>
    </source>
</evidence>
<keyword evidence="6 14" id="KW-0132">Cell division</keyword>
<dbReference type="GO" id="GO:0008360">
    <property type="term" value="P:regulation of cell shape"/>
    <property type="evidence" value="ECO:0007669"/>
    <property type="project" value="UniProtKB-KW"/>
</dbReference>
<dbReference type="SUPFAM" id="SSF53623">
    <property type="entry name" value="MurD-like peptide ligases, catalytic domain"/>
    <property type="match status" value="1"/>
</dbReference>
<dbReference type="AlphaFoldDB" id="A0A173TMK3"/>
<comment type="subcellular location">
    <subcellularLocation>
        <location evidence="1 14">Cytoplasm</location>
    </subcellularLocation>
</comment>
<feature type="domain" description="Mur ligase C-terminal" evidence="17">
    <location>
        <begin position="317"/>
        <end position="442"/>
    </location>
</feature>
<feature type="domain" description="Mur ligase N-terminal catalytic" evidence="16">
    <location>
        <begin position="9"/>
        <end position="111"/>
    </location>
</feature>
<dbReference type="UniPathway" id="UPA00219"/>
<dbReference type="InterPro" id="IPR050061">
    <property type="entry name" value="MurCDEF_pg_biosynth"/>
</dbReference>
<dbReference type="GO" id="GO:0008763">
    <property type="term" value="F:UDP-N-acetylmuramate-L-alanine ligase activity"/>
    <property type="evidence" value="ECO:0007669"/>
    <property type="project" value="UniProtKB-UniRule"/>
</dbReference>
<keyword evidence="10 14" id="KW-0573">Peptidoglycan synthesis</keyword>
<evidence type="ECO:0000256" key="5">
    <source>
        <dbReference type="ARBA" id="ARBA00022598"/>
    </source>
</evidence>
<dbReference type="Gene3D" id="3.90.190.20">
    <property type="entry name" value="Mur ligase, C-terminal domain"/>
    <property type="match status" value="1"/>
</dbReference>
<dbReference type="GO" id="GO:0009252">
    <property type="term" value="P:peptidoglycan biosynthetic process"/>
    <property type="evidence" value="ECO:0007669"/>
    <property type="project" value="UniProtKB-UniRule"/>
</dbReference>
<dbReference type="SUPFAM" id="SSF53244">
    <property type="entry name" value="MurD-like peptide ligases, peptide-binding domain"/>
    <property type="match status" value="1"/>
</dbReference>
<dbReference type="GO" id="GO:0005737">
    <property type="term" value="C:cytoplasm"/>
    <property type="evidence" value="ECO:0007669"/>
    <property type="project" value="UniProtKB-SubCell"/>
</dbReference>
<keyword evidence="7 14" id="KW-0547">Nucleotide-binding</keyword>
<dbReference type="NCBIfam" id="TIGR01082">
    <property type="entry name" value="murC"/>
    <property type="match status" value="1"/>
</dbReference>
<dbReference type="InterPro" id="IPR005758">
    <property type="entry name" value="UDP-N-AcMur_Ala_ligase_MurC"/>
</dbReference>
<dbReference type="Proteomes" id="UP000095591">
    <property type="component" value="Unassembled WGS sequence"/>
</dbReference>
<dbReference type="GO" id="GO:0051301">
    <property type="term" value="P:cell division"/>
    <property type="evidence" value="ECO:0007669"/>
    <property type="project" value="UniProtKB-KW"/>
</dbReference>
<evidence type="ECO:0000256" key="1">
    <source>
        <dbReference type="ARBA" id="ARBA00004496"/>
    </source>
</evidence>
<dbReference type="HAMAP" id="MF_00046">
    <property type="entry name" value="MurC"/>
    <property type="match status" value="1"/>
</dbReference>
<keyword evidence="15" id="KW-0812">Transmembrane</keyword>
<dbReference type="Pfam" id="PF08245">
    <property type="entry name" value="Mur_ligase_M"/>
    <property type="match status" value="1"/>
</dbReference>
<evidence type="ECO:0000256" key="9">
    <source>
        <dbReference type="ARBA" id="ARBA00022960"/>
    </source>
</evidence>
<keyword evidence="5 14" id="KW-0436">Ligase</keyword>
<comment type="function">
    <text evidence="14">Cell wall formation.</text>
</comment>
<gene>
    <name evidence="19" type="primary">murC_1</name>
    <name evidence="14" type="synonym">murC</name>
    <name evidence="19" type="ORF">ERS852429_01613</name>
</gene>
<evidence type="ECO:0000259" key="16">
    <source>
        <dbReference type="Pfam" id="PF01225"/>
    </source>
</evidence>
<evidence type="ECO:0000313" key="20">
    <source>
        <dbReference type="Proteomes" id="UP000095591"/>
    </source>
</evidence>
<dbReference type="InterPro" id="IPR000713">
    <property type="entry name" value="Mur_ligase_N"/>
</dbReference>
<evidence type="ECO:0000256" key="11">
    <source>
        <dbReference type="ARBA" id="ARBA00023306"/>
    </source>
</evidence>
<keyword evidence="15" id="KW-1133">Transmembrane helix</keyword>
<keyword evidence="4 14" id="KW-0963">Cytoplasm</keyword>
<dbReference type="PANTHER" id="PTHR43445:SF3">
    <property type="entry name" value="UDP-N-ACETYLMURAMATE--L-ALANINE LIGASE"/>
    <property type="match status" value="1"/>
</dbReference>
<dbReference type="InterPro" id="IPR036615">
    <property type="entry name" value="Mur_ligase_C_dom_sf"/>
</dbReference>
<dbReference type="GO" id="GO:0005524">
    <property type="term" value="F:ATP binding"/>
    <property type="evidence" value="ECO:0007669"/>
    <property type="project" value="UniProtKB-UniRule"/>
</dbReference>
<dbReference type="InterPro" id="IPR004101">
    <property type="entry name" value="Mur_ligase_C"/>
</dbReference>
<evidence type="ECO:0000256" key="2">
    <source>
        <dbReference type="ARBA" id="ARBA00004752"/>
    </source>
</evidence>
<evidence type="ECO:0000256" key="8">
    <source>
        <dbReference type="ARBA" id="ARBA00022840"/>
    </source>
</evidence>
<dbReference type="SUPFAM" id="SSF51984">
    <property type="entry name" value="MurCD N-terminal domain"/>
    <property type="match status" value="1"/>
</dbReference>
<evidence type="ECO:0000256" key="7">
    <source>
        <dbReference type="ARBA" id="ARBA00022741"/>
    </source>
</evidence>
<proteinExistence type="inferred from homology"/>
<keyword evidence="15" id="KW-0472">Membrane</keyword>
<dbReference type="Gene3D" id="3.40.50.720">
    <property type="entry name" value="NAD(P)-binding Rossmann-like Domain"/>
    <property type="match status" value="1"/>
</dbReference>
<evidence type="ECO:0000259" key="17">
    <source>
        <dbReference type="Pfam" id="PF02875"/>
    </source>
</evidence>
<keyword evidence="12 14" id="KW-0961">Cell wall biogenesis/degradation</keyword>
<accession>A0A173TMK3</accession>
<reference evidence="19 20" key="1">
    <citation type="submission" date="2015-09" db="EMBL/GenBank/DDBJ databases">
        <authorList>
            <consortium name="Pathogen Informatics"/>
        </authorList>
    </citation>
    <scope>NUCLEOTIDE SEQUENCE [LARGE SCALE GENOMIC DNA]</scope>
    <source>
        <strain evidence="19 20">2789STDY5608872</strain>
    </source>
</reference>
<dbReference type="PANTHER" id="PTHR43445">
    <property type="entry name" value="UDP-N-ACETYLMURAMATE--L-ALANINE LIGASE-RELATED"/>
    <property type="match status" value="1"/>
</dbReference>
<evidence type="ECO:0000256" key="3">
    <source>
        <dbReference type="ARBA" id="ARBA00012211"/>
    </source>
</evidence>
<name>A0A173TMK3_PARDI</name>
<keyword evidence="8 14" id="KW-0067">ATP-binding</keyword>
<dbReference type="EMBL" id="CYXP01000003">
    <property type="protein sequence ID" value="CUN03095.1"/>
    <property type="molecule type" value="Genomic_DNA"/>
</dbReference>
<dbReference type="Gene3D" id="3.40.1190.10">
    <property type="entry name" value="Mur-like, catalytic domain"/>
    <property type="match status" value="1"/>
</dbReference>